<evidence type="ECO:0000313" key="1">
    <source>
        <dbReference type="EMBL" id="GAA5146544.1"/>
    </source>
</evidence>
<comment type="caution">
    <text evidence="1">The sequence shown here is derived from an EMBL/GenBank/DDBJ whole genome shotgun (WGS) entry which is preliminary data.</text>
</comment>
<proteinExistence type="predicted"/>
<accession>A0ABP9PHC0</accession>
<sequence>MATTWIDLIGYVRVRYEIFQQSENVLRFHLPTTGDRTQRVAVHHVPADDWIVIESAVGRADDVDLRRLLELAGESNIGGIVVAEGVALLRHAASLADLSLDGFDRPFRLVTEAADALEHRLTGADHF</sequence>
<dbReference type="EMBL" id="BAABJP010000001">
    <property type="protein sequence ID" value="GAA5146544.1"/>
    <property type="molecule type" value="Genomic_DNA"/>
</dbReference>
<reference evidence="2" key="1">
    <citation type="journal article" date="2019" name="Int. J. Syst. Evol. Microbiol.">
        <title>The Global Catalogue of Microorganisms (GCM) 10K type strain sequencing project: providing services to taxonomists for standard genome sequencing and annotation.</title>
        <authorList>
            <consortium name="The Broad Institute Genomics Platform"/>
            <consortium name="The Broad Institute Genome Sequencing Center for Infectious Disease"/>
            <person name="Wu L."/>
            <person name="Ma J."/>
        </authorList>
    </citation>
    <scope>NUCLEOTIDE SEQUENCE [LARGE SCALE GENOMIC DNA]</scope>
    <source>
        <strain evidence="2">JCM 18303</strain>
    </source>
</reference>
<gene>
    <name evidence="1" type="ORF">GCM10023321_06170</name>
</gene>
<evidence type="ECO:0000313" key="2">
    <source>
        <dbReference type="Proteomes" id="UP001428817"/>
    </source>
</evidence>
<dbReference type="Proteomes" id="UP001428817">
    <property type="component" value="Unassembled WGS sequence"/>
</dbReference>
<keyword evidence="2" id="KW-1185">Reference proteome</keyword>
<protein>
    <submittedName>
        <fullName evidence="1">Uncharacterized protein</fullName>
    </submittedName>
</protein>
<dbReference type="RefSeq" id="WP_185058853.1">
    <property type="nucleotide sequence ID" value="NZ_BAABJP010000001.1"/>
</dbReference>
<name>A0ABP9PHC0_9PSEU</name>
<organism evidence="1 2">
    <name type="scientific">Pseudonocardia eucalypti</name>
    <dbReference type="NCBI Taxonomy" id="648755"/>
    <lineage>
        <taxon>Bacteria</taxon>
        <taxon>Bacillati</taxon>
        <taxon>Actinomycetota</taxon>
        <taxon>Actinomycetes</taxon>
        <taxon>Pseudonocardiales</taxon>
        <taxon>Pseudonocardiaceae</taxon>
        <taxon>Pseudonocardia</taxon>
    </lineage>
</organism>
<dbReference type="SUPFAM" id="SSF69635">
    <property type="entry name" value="Type III secretory system chaperone-like"/>
    <property type="match status" value="1"/>
</dbReference>